<dbReference type="EMBL" id="JAUSUX010000038">
    <property type="protein sequence ID" value="MDQ0287730.1"/>
    <property type="molecule type" value="Genomic_DNA"/>
</dbReference>
<evidence type="ECO:0000256" key="1">
    <source>
        <dbReference type="SAM" id="Phobius"/>
    </source>
</evidence>
<sequence>MFYCPECGTKIESGTKFCGNCGKPLNLSQVSKSQRQKLTESHVKIIVASVLVLIIGIALYLSLGKGGFLLTSSPETVAKAFVEGVIKGDKSVTRLCAGDDVAQAWNSGVMVLGLSMTKDRNFNYKVIRRTNKEAMVEVSGASGHLCTIELININGKWLVAYVY</sequence>
<keyword evidence="1" id="KW-0472">Membrane</keyword>
<organism evidence="3 4">
    <name type="scientific">Desulfofundulus luciae</name>
    <dbReference type="NCBI Taxonomy" id="74702"/>
    <lineage>
        <taxon>Bacteria</taxon>
        <taxon>Bacillati</taxon>
        <taxon>Bacillota</taxon>
        <taxon>Clostridia</taxon>
        <taxon>Eubacteriales</taxon>
        <taxon>Peptococcaceae</taxon>
        <taxon>Desulfofundulus</taxon>
    </lineage>
</organism>
<evidence type="ECO:0000313" key="3">
    <source>
        <dbReference type="EMBL" id="MDQ0287730.1"/>
    </source>
</evidence>
<dbReference type="InterPro" id="IPR026870">
    <property type="entry name" value="Zinc_ribbon_dom"/>
</dbReference>
<feature type="domain" description="Zinc-ribbon" evidence="2">
    <location>
        <begin position="3"/>
        <end position="25"/>
    </location>
</feature>
<reference evidence="3 4" key="1">
    <citation type="submission" date="2023-07" db="EMBL/GenBank/DDBJ databases">
        <title>Genomic Encyclopedia of Type Strains, Phase IV (KMG-IV): sequencing the most valuable type-strain genomes for metagenomic binning, comparative biology and taxonomic classification.</title>
        <authorList>
            <person name="Goeker M."/>
        </authorList>
    </citation>
    <scope>NUCLEOTIDE SEQUENCE [LARGE SCALE GENOMIC DNA]</scope>
    <source>
        <strain evidence="3 4">DSM 12396</strain>
    </source>
</reference>
<evidence type="ECO:0000313" key="4">
    <source>
        <dbReference type="Proteomes" id="UP001225644"/>
    </source>
</evidence>
<feature type="transmembrane region" description="Helical" evidence="1">
    <location>
        <begin position="45"/>
        <end position="63"/>
    </location>
</feature>
<dbReference type="RefSeq" id="WP_307403686.1">
    <property type="nucleotide sequence ID" value="NZ_JAUSUX010000038.1"/>
</dbReference>
<gene>
    <name evidence="3" type="ORF">J2Z49_002861</name>
</gene>
<dbReference type="Proteomes" id="UP001225644">
    <property type="component" value="Unassembled WGS sequence"/>
</dbReference>
<evidence type="ECO:0000259" key="2">
    <source>
        <dbReference type="Pfam" id="PF13240"/>
    </source>
</evidence>
<comment type="caution">
    <text evidence="3">The sequence shown here is derived from an EMBL/GenBank/DDBJ whole genome shotgun (WGS) entry which is preliminary data.</text>
</comment>
<accession>A0ABU0B4T6</accession>
<keyword evidence="1" id="KW-0812">Transmembrane</keyword>
<proteinExistence type="predicted"/>
<name>A0ABU0B4T6_9FIRM</name>
<protein>
    <submittedName>
        <fullName evidence="3">Membrane protein YvbJ</fullName>
    </submittedName>
</protein>
<keyword evidence="1" id="KW-1133">Transmembrane helix</keyword>
<dbReference type="Pfam" id="PF13240">
    <property type="entry name" value="Zn_Ribbon_1"/>
    <property type="match status" value="1"/>
</dbReference>
<keyword evidence="4" id="KW-1185">Reference proteome</keyword>